<proteinExistence type="predicted"/>
<sequence length="244" mass="25896">MGRPTIRKGGKHRKKRVHHRRSFPKRAVVLSLAALAIAAFGSAPVVASQSDTGRLPAGDITPVAATKPPAVGSSISMDLSTDAELTIQNDVLNRKFTGQIELEVTGTEPGQPNAVRLEVRELRMTARDGADGPVDGYGLLEINLDAAAGTAPSELVLVDADEPRWAATLRLDFSLAVEKPFHVPNRIGDLVVYTGSSLRLDAETSEQPPSGEIYELGGAIDLAQQSDPGITVVTINEFRTKASA</sequence>
<keyword evidence="4" id="KW-1185">Reference proteome</keyword>
<dbReference type="Proteomes" id="UP000294911">
    <property type="component" value="Unassembled WGS sequence"/>
</dbReference>
<evidence type="ECO:0000313" key="4">
    <source>
        <dbReference type="Proteomes" id="UP000294911"/>
    </source>
</evidence>
<dbReference type="EMBL" id="SLXQ01000003">
    <property type="protein sequence ID" value="TCP53966.1"/>
    <property type="molecule type" value="Genomic_DNA"/>
</dbReference>
<evidence type="ECO:0000256" key="2">
    <source>
        <dbReference type="SAM" id="SignalP"/>
    </source>
</evidence>
<accession>A0A4V6NRD4</accession>
<organism evidence="3 4">
    <name type="scientific">Tamaricihabitans halophyticus</name>
    <dbReference type="NCBI Taxonomy" id="1262583"/>
    <lineage>
        <taxon>Bacteria</taxon>
        <taxon>Bacillati</taxon>
        <taxon>Actinomycetota</taxon>
        <taxon>Actinomycetes</taxon>
        <taxon>Pseudonocardiales</taxon>
        <taxon>Pseudonocardiaceae</taxon>
        <taxon>Tamaricihabitans</taxon>
    </lineage>
</organism>
<gene>
    <name evidence="3" type="ORF">EV191_1036</name>
</gene>
<feature type="signal peptide" evidence="2">
    <location>
        <begin position="1"/>
        <end position="47"/>
    </location>
</feature>
<protein>
    <submittedName>
        <fullName evidence="3">Uncharacterized protein</fullName>
    </submittedName>
</protein>
<dbReference type="AlphaFoldDB" id="A0A4V6NRD4"/>
<evidence type="ECO:0000256" key="1">
    <source>
        <dbReference type="SAM" id="MobiDB-lite"/>
    </source>
</evidence>
<name>A0A4V6NRD4_9PSEU</name>
<dbReference type="RefSeq" id="WP_132876759.1">
    <property type="nucleotide sequence ID" value="NZ_SLXQ01000003.1"/>
</dbReference>
<reference evidence="3 4" key="1">
    <citation type="submission" date="2019-03" db="EMBL/GenBank/DDBJ databases">
        <title>Genomic Encyclopedia of Type Strains, Phase IV (KMG-IV): sequencing the most valuable type-strain genomes for metagenomic binning, comparative biology and taxonomic classification.</title>
        <authorList>
            <person name="Goeker M."/>
        </authorList>
    </citation>
    <scope>NUCLEOTIDE SEQUENCE [LARGE SCALE GENOMIC DNA]</scope>
    <source>
        <strain evidence="3 4">DSM 45765</strain>
    </source>
</reference>
<comment type="caution">
    <text evidence="3">The sequence shown here is derived from an EMBL/GenBank/DDBJ whole genome shotgun (WGS) entry which is preliminary data.</text>
</comment>
<evidence type="ECO:0000313" key="3">
    <source>
        <dbReference type="EMBL" id="TCP53966.1"/>
    </source>
</evidence>
<feature type="chain" id="PRO_5039421564" evidence="2">
    <location>
        <begin position="48"/>
        <end position="244"/>
    </location>
</feature>
<feature type="region of interest" description="Disordered" evidence="1">
    <location>
        <begin position="1"/>
        <end position="21"/>
    </location>
</feature>
<keyword evidence="2" id="KW-0732">Signal</keyword>